<gene>
    <name evidence="2" type="ORF">SMTD_LOCUS11596</name>
</gene>
<reference evidence="2 3" key="1">
    <citation type="submission" date="2018-11" db="EMBL/GenBank/DDBJ databases">
        <authorList>
            <consortium name="Pathogen Informatics"/>
        </authorList>
    </citation>
    <scope>NUCLEOTIDE SEQUENCE [LARGE SCALE GENOMIC DNA]</scope>
    <source>
        <strain>Denwood</strain>
        <strain evidence="3">Zambia</strain>
    </source>
</reference>
<dbReference type="AlphaFoldDB" id="A0A183PB61"/>
<keyword evidence="3" id="KW-1185">Reference proteome</keyword>
<organism evidence="2 3">
    <name type="scientific">Schistosoma mattheei</name>
    <dbReference type="NCBI Taxonomy" id="31246"/>
    <lineage>
        <taxon>Eukaryota</taxon>
        <taxon>Metazoa</taxon>
        <taxon>Spiralia</taxon>
        <taxon>Lophotrochozoa</taxon>
        <taxon>Platyhelminthes</taxon>
        <taxon>Trematoda</taxon>
        <taxon>Digenea</taxon>
        <taxon>Strigeidida</taxon>
        <taxon>Schistosomatoidea</taxon>
        <taxon>Schistosomatidae</taxon>
        <taxon>Schistosoma</taxon>
    </lineage>
</organism>
<feature type="compositionally biased region" description="Basic and acidic residues" evidence="1">
    <location>
        <begin position="107"/>
        <end position="120"/>
    </location>
</feature>
<feature type="compositionally biased region" description="Polar residues" evidence="1">
    <location>
        <begin position="97"/>
        <end position="106"/>
    </location>
</feature>
<evidence type="ECO:0000313" key="2">
    <source>
        <dbReference type="EMBL" id="VDP58632.1"/>
    </source>
</evidence>
<name>A0A183PB61_9TREM</name>
<evidence type="ECO:0000256" key="1">
    <source>
        <dbReference type="SAM" id="MobiDB-lite"/>
    </source>
</evidence>
<sequence length="120" mass="13708">MPEDDQKVKDFILELQKQSAKYNFGEQMTTQIRDCLIAGINIQNLESELILKPKSSFQEIKIACVNYEAVNGLDFQSVKISNTSLIRRDELHSQCRSSSRLVNNGSDSRENIKSELQSRL</sequence>
<evidence type="ECO:0000313" key="3">
    <source>
        <dbReference type="Proteomes" id="UP000269396"/>
    </source>
</evidence>
<accession>A0A183PB61</accession>
<protein>
    <submittedName>
        <fullName evidence="2">Uncharacterized protein</fullName>
    </submittedName>
</protein>
<proteinExistence type="predicted"/>
<feature type="region of interest" description="Disordered" evidence="1">
    <location>
        <begin position="97"/>
        <end position="120"/>
    </location>
</feature>
<dbReference type="Proteomes" id="UP000269396">
    <property type="component" value="Unassembled WGS sequence"/>
</dbReference>
<dbReference type="EMBL" id="UZAL01031614">
    <property type="protein sequence ID" value="VDP58632.1"/>
    <property type="molecule type" value="Genomic_DNA"/>
</dbReference>